<reference evidence="1" key="1">
    <citation type="journal article" date="2014" name="Int. J. Syst. Evol. Microbiol.">
        <title>Complete genome sequence of Corynebacterium casei LMG S-19264T (=DSM 44701T), isolated from a smear-ripened cheese.</title>
        <authorList>
            <consortium name="US DOE Joint Genome Institute (JGI-PGF)"/>
            <person name="Walter F."/>
            <person name="Albersmeier A."/>
            <person name="Kalinowski J."/>
            <person name="Ruckert C."/>
        </authorList>
    </citation>
    <scope>NUCLEOTIDE SEQUENCE</scope>
    <source>
        <strain evidence="1">KCTC 12344</strain>
    </source>
</reference>
<name>A0A4P7BGZ5_9BURK</name>
<evidence type="ECO:0000313" key="1">
    <source>
        <dbReference type="EMBL" id="GGZ03289.1"/>
    </source>
</evidence>
<proteinExistence type="predicted"/>
<accession>A0A4P7BGZ5</accession>
<reference evidence="1" key="3">
    <citation type="submission" date="2022-12" db="EMBL/GenBank/DDBJ databases">
        <authorList>
            <person name="Sun Q."/>
            <person name="Kim S."/>
        </authorList>
    </citation>
    <scope>NUCLEOTIDE SEQUENCE</scope>
    <source>
        <strain evidence="1">KCTC 12344</strain>
    </source>
</reference>
<dbReference type="EMBL" id="CP038026">
    <property type="protein sequence ID" value="QBQ38066.1"/>
    <property type="molecule type" value="Genomic_DNA"/>
</dbReference>
<gene>
    <name evidence="2" type="ORF">E1742_19150</name>
    <name evidence="1" type="ORF">GCM10007388_41150</name>
</gene>
<dbReference type="Proteomes" id="UP000294359">
    <property type="component" value="Chromosome"/>
</dbReference>
<dbReference type="Proteomes" id="UP000619512">
    <property type="component" value="Unassembled WGS sequence"/>
</dbReference>
<evidence type="ECO:0000313" key="4">
    <source>
        <dbReference type="Proteomes" id="UP000619512"/>
    </source>
</evidence>
<evidence type="ECO:0000313" key="2">
    <source>
        <dbReference type="EMBL" id="QBQ38066.1"/>
    </source>
</evidence>
<keyword evidence="3" id="KW-1185">Reference proteome</keyword>
<dbReference type="EMBL" id="BMWW01000008">
    <property type="protein sequence ID" value="GGZ03289.1"/>
    <property type="molecule type" value="Genomic_DNA"/>
</dbReference>
<reference evidence="2 3" key="2">
    <citation type="submission" date="2019-03" db="EMBL/GenBank/DDBJ databases">
        <title>Draft Genome Sequences of Six Type Strains of the Genus Massilia.</title>
        <authorList>
            <person name="Miess H."/>
            <person name="Frediansyhah A."/>
            <person name="Gross H."/>
        </authorList>
    </citation>
    <scope>NUCLEOTIDE SEQUENCE [LARGE SCALE GENOMIC DNA]</scope>
    <source>
        <strain evidence="2 3">DSM 17505</strain>
    </source>
</reference>
<dbReference type="RefSeq" id="WP_134386719.1">
    <property type="nucleotide sequence ID" value="NZ_BMWW01000008.1"/>
</dbReference>
<organism evidence="1 4">
    <name type="scientific">Pseudoduganella plicata</name>
    <dbReference type="NCBI Taxonomy" id="321984"/>
    <lineage>
        <taxon>Bacteria</taxon>
        <taxon>Pseudomonadati</taxon>
        <taxon>Pseudomonadota</taxon>
        <taxon>Betaproteobacteria</taxon>
        <taxon>Burkholderiales</taxon>
        <taxon>Oxalobacteraceae</taxon>
        <taxon>Telluria group</taxon>
        <taxon>Pseudoduganella</taxon>
    </lineage>
</organism>
<evidence type="ECO:0000313" key="3">
    <source>
        <dbReference type="Proteomes" id="UP000294359"/>
    </source>
</evidence>
<protein>
    <submittedName>
        <fullName evidence="1">Uncharacterized protein</fullName>
    </submittedName>
</protein>
<sequence>MELSALSEKLLAEHGIADSDIGSADLAKKALALSTPAPDAGGHAVPRSIPFAQPVTAVFRLQ</sequence>
<dbReference type="AlphaFoldDB" id="A0A4P7BGZ5"/>